<dbReference type="PANTHER" id="PTHR47411:SF3">
    <property type="entry name" value="I-BETA-1,3-N-ACETYLGLUCOSAMINYLTRANSFERASE"/>
    <property type="match status" value="1"/>
</dbReference>
<dbReference type="OrthoDB" id="9974378at2759"/>
<keyword evidence="2" id="KW-1185">Reference proteome</keyword>
<reference evidence="1 2" key="2">
    <citation type="submission" date="2018-11" db="EMBL/GenBank/DDBJ databases">
        <authorList>
            <consortium name="Pathogen Informatics"/>
        </authorList>
    </citation>
    <scope>NUCLEOTIDE SEQUENCE [LARGE SCALE GENOMIC DNA]</scope>
</reference>
<evidence type="ECO:0000313" key="1">
    <source>
        <dbReference type="EMBL" id="VDN01796.1"/>
    </source>
</evidence>
<evidence type="ECO:0000313" key="2">
    <source>
        <dbReference type="Proteomes" id="UP000276776"/>
    </source>
</evidence>
<organism evidence="3">
    <name type="scientific">Thelazia callipaeda</name>
    <name type="common">Oriental eyeworm</name>
    <name type="synonym">Parasitic nematode</name>
    <dbReference type="NCBI Taxonomy" id="103827"/>
    <lineage>
        <taxon>Eukaryota</taxon>
        <taxon>Metazoa</taxon>
        <taxon>Ecdysozoa</taxon>
        <taxon>Nematoda</taxon>
        <taxon>Chromadorea</taxon>
        <taxon>Rhabditida</taxon>
        <taxon>Spirurina</taxon>
        <taxon>Spiruromorpha</taxon>
        <taxon>Thelazioidea</taxon>
        <taxon>Thelaziidae</taxon>
        <taxon>Thelazia</taxon>
    </lineage>
</organism>
<sequence length="188" mass="22374">MSALARDQLARNPKMALVVRIFEINETIKKMPRNKSDLRKLFSKGMAVEFHARYNGNAHAIPHLNQWLNKQESKHQLAIDSFLKFSKRSWEPQFVSLNSIPFHDENFPFSLRDNTVLRWEMCRQNYTFALVNDLFMAHRKIKTALDIPRAKKQQRRSLEQFNFAMKLFQHRMDQFYPETKKICPKFGA</sequence>
<dbReference type="OMA" id="KRESTIM"/>
<reference evidence="3" key="1">
    <citation type="submission" date="2016-04" db="UniProtKB">
        <authorList>
            <consortium name="WormBaseParasite"/>
        </authorList>
    </citation>
    <scope>IDENTIFICATION</scope>
</reference>
<dbReference type="AlphaFoldDB" id="A0A158RBH6"/>
<protein>
    <submittedName>
        <fullName evidence="3">Polyribitolphosphotransferase</fullName>
    </submittedName>
</protein>
<accession>A0A158RBH6</accession>
<dbReference type="Pfam" id="PF13896">
    <property type="entry name" value="Glyco_transf_49"/>
    <property type="match status" value="1"/>
</dbReference>
<dbReference type="WBParaSite" id="TCLT_0000466401-mRNA-1">
    <property type="protein sequence ID" value="TCLT_0000466401-mRNA-1"/>
    <property type="gene ID" value="TCLT_0000466401"/>
</dbReference>
<dbReference type="Proteomes" id="UP000276776">
    <property type="component" value="Unassembled WGS sequence"/>
</dbReference>
<dbReference type="EMBL" id="UYYF01004297">
    <property type="protein sequence ID" value="VDN01796.1"/>
    <property type="molecule type" value="Genomic_DNA"/>
</dbReference>
<gene>
    <name evidence="1" type="ORF">TCLT_LOCUS4653</name>
</gene>
<dbReference type="PANTHER" id="PTHR47411">
    <property type="entry name" value="B3GNT1, BETA-1,3-N-ACETYLGUCOSAMINYLTRANSFERASE 1, HOMOLOG"/>
    <property type="match status" value="1"/>
</dbReference>
<dbReference type="STRING" id="103827.A0A158RBH6"/>
<proteinExistence type="predicted"/>
<evidence type="ECO:0000313" key="3">
    <source>
        <dbReference type="WBParaSite" id="TCLT_0000466401-mRNA-1"/>
    </source>
</evidence>
<name>A0A158RBH6_THECL</name>